<reference evidence="2" key="1">
    <citation type="submission" date="2016-10" db="EMBL/GenBank/DDBJ databases">
        <authorList>
            <person name="Varghese N."/>
            <person name="Submissions S."/>
        </authorList>
    </citation>
    <scope>NUCLEOTIDE SEQUENCE [LARGE SCALE GENOMIC DNA]</scope>
    <source>
        <strain evidence="2">DSM 17465</strain>
    </source>
</reference>
<dbReference type="InterPro" id="IPR051082">
    <property type="entry name" value="Pentapeptide-BTB/POZ_domain"/>
</dbReference>
<dbReference type="EMBL" id="FPBD01000013">
    <property type="protein sequence ID" value="SFU16812.1"/>
    <property type="molecule type" value="Genomic_DNA"/>
</dbReference>
<dbReference type="PANTHER" id="PTHR14136">
    <property type="entry name" value="BTB_POZ DOMAIN-CONTAINING PROTEIN KCTD9"/>
    <property type="match status" value="1"/>
</dbReference>
<evidence type="ECO:0000313" key="1">
    <source>
        <dbReference type="EMBL" id="SFU16812.1"/>
    </source>
</evidence>
<dbReference type="RefSeq" id="WP_083417526.1">
    <property type="nucleotide sequence ID" value="NZ_FPBD01000013.1"/>
</dbReference>
<dbReference type="Pfam" id="PF00805">
    <property type="entry name" value="Pentapeptide"/>
    <property type="match status" value="6"/>
</dbReference>
<dbReference type="Gene3D" id="2.160.20.80">
    <property type="entry name" value="E3 ubiquitin-protein ligase SopA"/>
    <property type="match status" value="4"/>
</dbReference>
<dbReference type="InterPro" id="IPR001646">
    <property type="entry name" value="5peptide_repeat"/>
</dbReference>
<proteinExistence type="predicted"/>
<dbReference type="AlphaFoldDB" id="A0A1I7DYQ7"/>
<dbReference type="Proteomes" id="UP000183371">
    <property type="component" value="Unassembled WGS sequence"/>
</dbReference>
<gene>
    <name evidence="1" type="ORF">SAMN05444141_11337</name>
</gene>
<dbReference type="SUPFAM" id="SSF141571">
    <property type="entry name" value="Pentapeptide repeat-like"/>
    <property type="match status" value="4"/>
</dbReference>
<dbReference type="PANTHER" id="PTHR14136:SF17">
    <property type="entry name" value="BTB_POZ DOMAIN-CONTAINING PROTEIN KCTD9"/>
    <property type="match status" value="1"/>
</dbReference>
<keyword evidence="2" id="KW-1185">Reference proteome</keyword>
<evidence type="ECO:0000313" key="2">
    <source>
        <dbReference type="Proteomes" id="UP000183371"/>
    </source>
</evidence>
<name>A0A1I7DYQ7_9HYPH</name>
<organism evidence="1 2">
    <name type="scientific">Pseudovibrio denitrificans</name>
    <dbReference type="NCBI Taxonomy" id="258256"/>
    <lineage>
        <taxon>Bacteria</taxon>
        <taxon>Pseudomonadati</taxon>
        <taxon>Pseudomonadota</taxon>
        <taxon>Alphaproteobacteria</taxon>
        <taxon>Hyphomicrobiales</taxon>
        <taxon>Stappiaceae</taxon>
        <taxon>Pseudovibrio</taxon>
    </lineage>
</organism>
<sequence>MSEIGSFNGKLSFNADDMFWTLAGDAEDNKITLAKSSNTEENQADGRQLFNRYGDELSAIQAPNGLYLVYSEDLKAYTADEERTASPSLFTFEPANTTGVVLIENSDGKDYYVIADNGVLSRTKKTGDALAASIFTTTIVTKSIAEIISQRDGTKIDLTWAYLAGQNLTEIPFYQSTLDHAVLSGATVKSTQFADASLVSANLSNLVCESTNFSAAVLDHAVFTETTFDSLTRLTGASAIDVDFSATRFPVGMSLNNFEASGAVFDGATMAGVVMNGANLTAASMVAVNLKNASFNGADLSGALLTRSNLTGASMQTTQFVNAQLAAADFTDASLSEANFTNANLSNASLINARELTRLDFRGALLVAVDFTGFDFVRHQTKVSSDTDFTRAFLDNCTFTNMDLRGIRFLSASIRYAQMDGVNLEDATLTNADLSFVSATKQVSMIGANLSNAKLEGANLEGVQMGPLITHDDADLALSVDLDRGINPNLKLRLSAGSSLPKVTVLEPGEAWNLTANNCILMVRKAEDKLRIAEVDPHKTGAILTNAFMPNANLNQANMYAVDMSGVNWYGASASAKGANLESANLSQGNFSTMDFTQATMRGVNLSFCNLVNANFTGVKLLPTTGLAPVSLSFSSLEGTDFTDALLNSANVTNAAVCLQVEGSAVTISAVPVFTIPSSLAPRLNAGTVDQEIIDAFKLNDVTLTSKSPLAILSLGKIWAIRTTPSPSGQNYLIETNQEKGYLQVYKQGSETSEIDIPEIWAVPLGALPASLISVFNKGVITEEIRTAFFDVGYPLLPSAGLVPVSENKLWAVNNIDPEETSLQAGFGQFMIVAESFAGVTKLKLFGASPLSVIRMGTNNTQERVLVPFAPTVFGKSALGAKTTTPSGLKYELLGPALPFEFLMTAGLPPKPPECVPGPFNWC</sequence>
<accession>A0A1I7DYQ7</accession>
<protein>
    <submittedName>
        <fullName evidence="1">Uncharacterized protein YjbI, contains pentapeptide repeats</fullName>
    </submittedName>
</protein>